<evidence type="ECO:0000313" key="2">
    <source>
        <dbReference type="Proteomes" id="UP000264353"/>
    </source>
</evidence>
<dbReference type="AlphaFoldDB" id="A0A397YQP9"/>
<evidence type="ECO:0000313" key="1">
    <source>
        <dbReference type="EMBL" id="RID53370.1"/>
    </source>
</evidence>
<proteinExistence type="predicted"/>
<name>A0A397YQP9_BRACM</name>
<sequence length="58" mass="6755">MNPYLFIEQRPKRHEQRRLGSYCQSAGPTCNFRDGLAFGWIAAQRELSILECLVKAHF</sequence>
<dbReference type="EMBL" id="CM010634">
    <property type="protein sequence ID" value="RID53370.1"/>
    <property type="molecule type" value="Genomic_DNA"/>
</dbReference>
<dbReference type="Proteomes" id="UP000264353">
    <property type="component" value="Chromosome A7"/>
</dbReference>
<gene>
    <name evidence="1" type="ORF">BRARA_G00768</name>
</gene>
<dbReference type="EMBL" id="CM010634">
    <property type="protein sequence ID" value="RID53369.1"/>
    <property type="molecule type" value="Genomic_DNA"/>
</dbReference>
<protein>
    <submittedName>
        <fullName evidence="1">Uncharacterized protein</fullName>
    </submittedName>
</protein>
<reference evidence="1 2" key="1">
    <citation type="submission" date="2018-06" db="EMBL/GenBank/DDBJ databases">
        <title>WGS assembly of Brassica rapa FPsc.</title>
        <authorList>
            <person name="Bowman J."/>
            <person name="Kohchi T."/>
            <person name="Yamato K."/>
            <person name="Jenkins J."/>
            <person name="Shu S."/>
            <person name="Ishizaki K."/>
            <person name="Yamaoka S."/>
            <person name="Nishihama R."/>
            <person name="Nakamura Y."/>
            <person name="Berger F."/>
            <person name="Adam C."/>
            <person name="Aki S."/>
            <person name="Althoff F."/>
            <person name="Araki T."/>
            <person name="Arteaga-Vazquez M."/>
            <person name="Balasubrmanian S."/>
            <person name="Bauer D."/>
            <person name="Boehm C."/>
            <person name="Briginshaw L."/>
            <person name="Caballero-Perez J."/>
            <person name="Catarino B."/>
            <person name="Chen F."/>
            <person name="Chiyoda S."/>
            <person name="Chovatia M."/>
            <person name="Davies K."/>
            <person name="Delmans M."/>
            <person name="Demura T."/>
            <person name="Dierschke T."/>
            <person name="Dolan L."/>
            <person name="Dorantes-Acosta A."/>
            <person name="Eklund D."/>
            <person name="Florent S."/>
            <person name="Flores-Sandoval E."/>
            <person name="Fujiyama A."/>
            <person name="Fukuzawa H."/>
            <person name="Galik B."/>
            <person name="Grimanelli D."/>
            <person name="Grimwood J."/>
            <person name="Grossniklaus U."/>
            <person name="Hamada T."/>
            <person name="Haseloff J."/>
            <person name="Hetherington A."/>
            <person name="Higo A."/>
            <person name="Hirakawa Y."/>
            <person name="Hundley H."/>
            <person name="Ikeda Y."/>
            <person name="Inoue K."/>
            <person name="Inoue S."/>
            <person name="Ishida S."/>
            <person name="Jia Q."/>
            <person name="Kakita M."/>
            <person name="Kanazawa T."/>
            <person name="Kawai Y."/>
            <person name="Kawashima T."/>
            <person name="Kennedy M."/>
            <person name="Kinose K."/>
            <person name="Kinoshita T."/>
            <person name="Kohara Y."/>
            <person name="Koide E."/>
            <person name="Komatsu K."/>
            <person name="Kopischke S."/>
            <person name="Kubo M."/>
            <person name="Kyozuka J."/>
            <person name="Lagercrantz U."/>
            <person name="Lin S."/>
            <person name="Lindquist E."/>
            <person name="Lipzen A."/>
            <person name="Lu C."/>
            <person name="Luna E."/>
            <person name="Martienssen R."/>
            <person name="Minamino N."/>
            <person name="Mizutani M."/>
            <person name="Mizutani M."/>
            <person name="Mochizuki N."/>
            <person name="Monte I."/>
            <person name="Mosher R."/>
            <person name="Nagasaki H."/>
            <person name="Nakagami H."/>
            <person name="Naramoto S."/>
            <person name="Nishitani K."/>
            <person name="Ohtani M."/>
            <person name="Okamoto T."/>
            <person name="Okumura M."/>
            <person name="Phillips J."/>
            <person name="Pollak B."/>
            <person name="Reinders A."/>
            <person name="Roevekamp M."/>
            <person name="Sano R."/>
            <person name="Sawa S."/>
            <person name="Schmid M."/>
            <person name="Shirakawa M."/>
            <person name="Solano R."/>
            <person name="Spunde A."/>
            <person name="Suetsugu N."/>
            <person name="Sugano S."/>
            <person name="Sugiyama A."/>
            <person name="Sun R."/>
            <person name="Suzuki Y."/>
            <person name="Takenaka M."/>
            <person name="Takezawa D."/>
            <person name="Tomogane H."/>
            <person name="Tsuzuki M."/>
            <person name="Ueda T."/>
            <person name="Umeda M."/>
            <person name="Ward J."/>
            <person name="Watanabe Y."/>
            <person name="Yazaki K."/>
            <person name="Yokoyama R."/>
            <person name="Yoshitake Y."/>
            <person name="Yotsui I."/>
            <person name="Zachgo S."/>
            <person name="Schmutz J."/>
        </authorList>
    </citation>
    <scope>NUCLEOTIDE SEQUENCE [LARGE SCALE GENOMIC DNA]</scope>
    <source>
        <strain evidence="2">cv. B-3</strain>
    </source>
</reference>
<organism evidence="1 2">
    <name type="scientific">Brassica campestris</name>
    <name type="common">Field mustard</name>
    <dbReference type="NCBI Taxonomy" id="3711"/>
    <lineage>
        <taxon>Eukaryota</taxon>
        <taxon>Viridiplantae</taxon>
        <taxon>Streptophyta</taxon>
        <taxon>Embryophyta</taxon>
        <taxon>Tracheophyta</taxon>
        <taxon>Spermatophyta</taxon>
        <taxon>Magnoliopsida</taxon>
        <taxon>eudicotyledons</taxon>
        <taxon>Gunneridae</taxon>
        <taxon>Pentapetalae</taxon>
        <taxon>rosids</taxon>
        <taxon>malvids</taxon>
        <taxon>Brassicales</taxon>
        <taxon>Brassicaceae</taxon>
        <taxon>Brassiceae</taxon>
        <taxon>Brassica</taxon>
    </lineage>
</organism>
<accession>A0A397YQP9</accession>